<dbReference type="PANTHER" id="PTHR34704">
    <property type="entry name" value="ATPASE"/>
    <property type="match status" value="1"/>
</dbReference>
<dbReference type="InterPro" id="IPR027417">
    <property type="entry name" value="P-loop_NTPase"/>
</dbReference>
<keyword evidence="3" id="KW-1185">Reference proteome</keyword>
<dbReference type="Proteomes" id="UP001595792">
    <property type="component" value="Unassembled WGS sequence"/>
</dbReference>
<dbReference type="PANTHER" id="PTHR34704:SF1">
    <property type="entry name" value="ATPASE"/>
    <property type="match status" value="1"/>
</dbReference>
<name>A0ABV8NPX9_9SPHI</name>
<feature type="domain" description="ATPase" evidence="1">
    <location>
        <begin position="7"/>
        <end position="215"/>
    </location>
</feature>
<evidence type="ECO:0000259" key="1">
    <source>
        <dbReference type="Pfam" id="PF01637"/>
    </source>
</evidence>
<sequence>MEKLIGRKAEIDILKEALSSNEAELVAVYGRRRVGKTFLISQVYSRNLICEFSGVHNAPVHEQLDNFRNVIAKALNSPIPPAIPKNWTEAFRLLINFSEPLLKKQKAVIFFDEFPWLSSPKSGFLSAFEYFWNSWGSKQENLIVAICGSAASWMIQNIVNNKGGLHNRITRRMRLLPFTLYETSAYLKTKSVNLDQYQILQVYMALGGIPHYLKEIKKGESATQIIDRLCFTKEGLLVNEFKNLYSSLFEMADRHIAIVKALAAKSSGLTRNEIISECGLVSGGGTTKLLDELMESGFVSIYLPFQRNVKESIYKLADEYSLFYLKFIEHSRATGQGTWIKKASSQSWKSWSGIAFESICLKHTVQIKQVIGISGIYSEESAWRFAPGKLGKGAQVDLLLDRQDVCISICEMKFSNEEYAISKSYAAELQDKLKIFKAETKTKKTLFLTMVTTYGTKDNLYKTGLVQNEVTMDDLFKA</sequence>
<comment type="caution">
    <text evidence="2">The sequence shown here is derived from an EMBL/GenBank/DDBJ whole genome shotgun (WGS) entry which is preliminary data.</text>
</comment>
<dbReference type="GO" id="GO:0005524">
    <property type="term" value="F:ATP binding"/>
    <property type="evidence" value="ECO:0007669"/>
    <property type="project" value="UniProtKB-KW"/>
</dbReference>
<keyword evidence="2" id="KW-0547">Nucleotide-binding</keyword>
<organism evidence="2 3">
    <name type="scientific">Pedobacter jamesrossensis</name>
    <dbReference type="NCBI Taxonomy" id="1908238"/>
    <lineage>
        <taxon>Bacteria</taxon>
        <taxon>Pseudomonadati</taxon>
        <taxon>Bacteroidota</taxon>
        <taxon>Sphingobacteriia</taxon>
        <taxon>Sphingobacteriales</taxon>
        <taxon>Sphingobacteriaceae</taxon>
        <taxon>Pedobacter</taxon>
    </lineage>
</organism>
<dbReference type="InterPro" id="IPR011579">
    <property type="entry name" value="ATPase_dom"/>
</dbReference>
<gene>
    <name evidence="2" type="ORF">ACFOUY_20345</name>
</gene>
<dbReference type="Gene3D" id="3.40.50.300">
    <property type="entry name" value="P-loop containing nucleotide triphosphate hydrolases"/>
    <property type="match status" value="1"/>
</dbReference>
<dbReference type="EMBL" id="JBHSBY010000145">
    <property type="protein sequence ID" value="MFC4199070.1"/>
    <property type="molecule type" value="Genomic_DNA"/>
</dbReference>
<reference evidence="3" key="1">
    <citation type="journal article" date="2019" name="Int. J. Syst. Evol. Microbiol.">
        <title>The Global Catalogue of Microorganisms (GCM) 10K type strain sequencing project: providing services to taxonomists for standard genome sequencing and annotation.</title>
        <authorList>
            <consortium name="The Broad Institute Genomics Platform"/>
            <consortium name="The Broad Institute Genome Sequencing Center for Infectious Disease"/>
            <person name="Wu L."/>
            <person name="Ma J."/>
        </authorList>
    </citation>
    <scope>NUCLEOTIDE SEQUENCE [LARGE SCALE GENOMIC DNA]</scope>
    <source>
        <strain evidence="3">CCM 8689</strain>
    </source>
</reference>
<evidence type="ECO:0000313" key="3">
    <source>
        <dbReference type="Proteomes" id="UP001595792"/>
    </source>
</evidence>
<proteinExistence type="predicted"/>
<dbReference type="Pfam" id="PF01637">
    <property type="entry name" value="ATPase_2"/>
    <property type="match status" value="1"/>
</dbReference>
<dbReference type="SUPFAM" id="SSF52540">
    <property type="entry name" value="P-loop containing nucleoside triphosphate hydrolases"/>
    <property type="match status" value="1"/>
</dbReference>
<keyword evidence="2" id="KW-0067">ATP-binding</keyword>
<evidence type="ECO:0000313" key="2">
    <source>
        <dbReference type="EMBL" id="MFC4199070.1"/>
    </source>
</evidence>
<dbReference type="RefSeq" id="WP_378963125.1">
    <property type="nucleotide sequence ID" value="NZ_JBHRXC010000016.1"/>
</dbReference>
<accession>A0ABV8NPX9</accession>
<protein>
    <submittedName>
        <fullName evidence="2">ATP-binding protein</fullName>
    </submittedName>
</protein>